<evidence type="ECO:0000256" key="2">
    <source>
        <dbReference type="ARBA" id="ARBA00022500"/>
    </source>
</evidence>
<dbReference type="Pfam" id="PF01339">
    <property type="entry name" value="CheB_methylest"/>
    <property type="match status" value="1"/>
</dbReference>
<comment type="similarity">
    <text evidence="5">Belongs to the CheB family.</text>
</comment>
<comment type="catalytic activity">
    <reaction evidence="4 5">
        <text>[protein]-L-glutamate 5-O-methyl ester + H2O = L-glutamyl-[protein] + methanol + H(+)</text>
        <dbReference type="Rhea" id="RHEA:23236"/>
        <dbReference type="Rhea" id="RHEA-COMP:10208"/>
        <dbReference type="Rhea" id="RHEA-COMP:10311"/>
        <dbReference type="ChEBI" id="CHEBI:15377"/>
        <dbReference type="ChEBI" id="CHEBI:15378"/>
        <dbReference type="ChEBI" id="CHEBI:17790"/>
        <dbReference type="ChEBI" id="CHEBI:29973"/>
        <dbReference type="ChEBI" id="CHEBI:82795"/>
        <dbReference type="EC" id="3.1.1.61"/>
    </reaction>
</comment>
<dbReference type="HAMAP" id="MF_00099">
    <property type="entry name" value="CheB_chemtxs"/>
    <property type="match status" value="1"/>
</dbReference>
<feature type="modified residue" description="4-aspartylphosphate" evidence="5 7">
    <location>
        <position position="42"/>
    </location>
</feature>
<dbReference type="SUPFAM" id="SSF52172">
    <property type="entry name" value="CheY-like"/>
    <property type="match status" value="1"/>
</dbReference>
<evidence type="ECO:0000259" key="9">
    <source>
        <dbReference type="PROSITE" id="PS50110"/>
    </source>
</evidence>
<dbReference type="PANTHER" id="PTHR42872:SF6">
    <property type="entry name" value="PROTEIN-GLUTAMATE METHYLESTERASE_PROTEIN-GLUTAMINE GLUTAMINASE"/>
    <property type="match status" value="1"/>
</dbReference>
<feature type="domain" description="Response regulatory" evidence="9">
    <location>
        <begin position="1"/>
        <end position="109"/>
    </location>
</feature>
<dbReference type="EC" id="3.5.1.44" evidence="5"/>
<keyword evidence="5 7" id="KW-0597">Phosphoprotein</keyword>
<dbReference type="CDD" id="cd16432">
    <property type="entry name" value="CheB_Rec"/>
    <property type="match status" value="1"/>
</dbReference>
<comment type="caution">
    <text evidence="11">The sequence shown here is derived from an EMBL/GenBank/DDBJ whole genome shotgun (WGS) entry which is preliminary data.</text>
</comment>
<dbReference type="GO" id="GO:0008984">
    <property type="term" value="F:protein-glutamate methylesterase activity"/>
    <property type="evidence" value="ECO:0007669"/>
    <property type="project" value="UniProtKB-UniRule"/>
</dbReference>
<dbReference type="EC" id="3.1.1.61" evidence="5"/>
<gene>
    <name evidence="5" type="primary">cheB</name>
    <name evidence="11" type="ORF">AU468_06700</name>
</gene>
<keyword evidence="3 5" id="KW-0378">Hydrolase</keyword>
<dbReference type="AlphaFoldDB" id="A0A2S4JS75"/>
<dbReference type="GO" id="GO:0006935">
    <property type="term" value="P:chemotaxis"/>
    <property type="evidence" value="ECO:0007669"/>
    <property type="project" value="UniProtKB-UniRule"/>
</dbReference>
<dbReference type="Gene3D" id="3.40.50.180">
    <property type="entry name" value="Methylesterase CheB, C-terminal domain"/>
    <property type="match status" value="1"/>
</dbReference>
<dbReference type="CDD" id="cd17541">
    <property type="entry name" value="REC_CheB-like"/>
    <property type="match status" value="1"/>
</dbReference>
<dbReference type="EMBL" id="LPWH01000062">
    <property type="protein sequence ID" value="POR02313.1"/>
    <property type="molecule type" value="Genomic_DNA"/>
</dbReference>
<evidence type="ECO:0000313" key="12">
    <source>
        <dbReference type="Proteomes" id="UP000237350"/>
    </source>
</evidence>
<dbReference type="Pfam" id="PF00072">
    <property type="entry name" value="Response_reg"/>
    <property type="match status" value="1"/>
</dbReference>
<evidence type="ECO:0000256" key="1">
    <source>
        <dbReference type="ARBA" id="ARBA00022490"/>
    </source>
</evidence>
<dbReference type="InterPro" id="IPR001789">
    <property type="entry name" value="Sig_transdc_resp-reg_receiver"/>
</dbReference>
<feature type="domain" description="CheB-type methylesterase" evidence="10">
    <location>
        <begin position="175"/>
        <end position="367"/>
    </location>
</feature>
<comment type="domain">
    <text evidence="5">Contains a C-terminal catalytic domain, and an N-terminal region which modulates catalytic activity.</text>
</comment>
<name>A0A2S4JS75_9SPIO</name>
<reference evidence="12" key="1">
    <citation type="submission" date="2015-12" db="EMBL/GenBank/DDBJ databases">
        <authorList>
            <person name="Lodha T.D."/>
            <person name="Chintalapati S."/>
            <person name="Chintalapati V.R."/>
            <person name="Sravanthi T."/>
        </authorList>
    </citation>
    <scope>NUCLEOTIDE SEQUENCE [LARGE SCALE GENOMIC DNA]</scope>
    <source>
        <strain evidence="12">JC133</strain>
    </source>
</reference>
<dbReference type="PROSITE" id="PS50110">
    <property type="entry name" value="RESPONSE_REGULATORY"/>
    <property type="match status" value="1"/>
</dbReference>
<feature type="active site" evidence="5 6">
    <location>
        <position position="213"/>
    </location>
</feature>
<sequence length="368" mass="39691">MRNLVSRIIESAPELAVAGTAMNGEFALQKIPRLNPDIIVLDLEMPKMNGIEFLQARRDQGIDIPVIILSSIAQKGARITMEALSLGASDFISKPSGAVSHDLHVVGDQLVTMIRAYGGEYLRSRGETPPEPPRDYATRVPRHEEAPPREIPGAAPAEAYQPPQKPVKKSPQARPGTLEIIALGISTGGPNALRRVFADLDGNIGVPILVVQHMPPGFTTEFAASLNRICPLEVLEASDGDLIKPGRVLIAPGNYHMEVNRRPLGATVTLNQGDPCNGHRPSAGVLFKSVARAYGNQAMAILMTGMGRDGAWEIGEIYEAGGMTIGQDEQSSIVYGMPRVAWENGYIHRQASLDNMAETINAMARSLR</sequence>
<dbReference type="SMART" id="SM00448">
    <property type="entry name" value="REC"/>
    <property type="match status" value="1"/>
</dbReference>
<evidence type="ECO:0000256" key="4">
    <source>
        <dbReference type="ARBA" id="ARBA00048267"/>
    </source>
</evidence>
<dbReference type="Proteomes" id="UP000237350">
    <property type="component" value="Unassembled WGS sequence"/>
</dbReference>
<dbReference type="InterPro" id="IPR008248">
    <property type="entry name" value="CheB-like"/>
</dbReference>
<dbReference type="PANTHER" id="PTHR42872">
    <property type="entry name" value="PROTEIN-GLUTAMATE METHYLESTERASE/PROTEIN-GLUTAMINE GLUTAMINASE"/>
    <property type="match status" value="1"/>
</dbReference>
<evidence type="ECO:0000313" key="11">
    <source>
        <dbReference type="EMBL" id="POR02313.1"/>
    </source>
</evidence>
<dbReference type="InterPro" id="IPR000673">
    <property type="entry name" value="Sig_transdc_resp-reg_Me-estase"/>
</dbReference>
<evidence type="ECO:0000256" key="3">
    <source>
        <dbReference type="ARBA" id="ARBA00022801"/>
    </source>
</evidence>
<proteinExistence type="inferred from homology"/>
<evidence type="ECO:0000259" key="10">
    <source>
        <dbReference type="PROSITE" id="PS50122"/>
    </source>
</evidence>
<comment type="catalytic activity">
    <reaction evidence="5">
        <text>L-glutaminyl-[protein] + H2O = L-glutamyl-[protein] + NH4(+)</text>
        <dbReference type="Rhea" id="RHEA:16441"/>
        <dbReference type="Rhea" id="RHEA-COMP:10207"/>
        <dbReference type="Rhea" id="RHEA-COMP:10208"/>
        <dbReference type="ChEBI" id="CHEBI:15377"/>
        <dbReference type="ChEBI" id="CHEBI:28938"/>
        <dbReference type="ChEBI" id="CHEBI:29973"/>
        <dbReference type="ChEBI" id="CHEBI:30011"/>
        <dbReference type="EC" id="3.5.1.44"/>
    </reaction>
</comment>
<dbReference type="NCBIfam" id="NF001965">
    <property type="entry name" value="PRK00742.1"/>
    <property type="match status" value="1"/>
</dbReference>
<dbReference type="PIRSF" id="PIRSF000876">
    <property type="entry name" value="RR_chemtxs_CheB"/>
    <property type="match status" value="1"/>
</dbReference>
<feature type="active site" evidence="5 6">
    <location>
        <position position="186"/>
    </location>
</feature>
<feature type="active site" evidence="5 6">
    <location>
        <position position="309"/>
    </location>
</feature>
<feature type="region of interest" description="Disordered" evidence="8">
    <location>
        <begin position="122"/>
        <end position="173"/>
    </location>
</feature>
<keyword evidence="12" id="KW-1185">Reference proteome</keyword>
<dbReference type="SUPFAM" id="SSF52738">
    <property type="entry name" value="Methylesterase CheB, C-terminal domain"/>
    <property type="match status" value="1"/>
</dbReference>
<dbReference type="GO" id="GO:0050568">
    <property type="term" value="F:protein-glutamine glutaminase activity"/>
    <property type="evidence" value="ECO:0007669"/>
    <property type="project" value="UniProtKB-UniRule"/>
</dbReference>
<keyword evidence="1 5" id="KW-0963">Cytoplasm</keyword>
<comment type="function">
    <text evidence="5">Involved in chemotaxis. Part of a chemotaxis signal transduction system that modulates chemotaxis in response to various stimuli. Catalyzes the demethylation of specific methylglutamate residues introduced into the chemoreceptors (methyl-accepting chemotaxis proteins or MCP) by CheR. Also mediates the irreversible deamidation of specific glutamine residues to glutamic acid.</text>
</comment>
<dbReference type="InterPro" id="IPR035909">
    <property type="entry name" value="CheB_C"/>
</dbReference>
<dbReference type="GO" id="GO:0000156">
    <property type="term" value="F:phosphorelay response regulator activity"/>
    <property type="evidence" value="ECO:0007669"/>
    <property type="project" value="InterPro"/>
</dbReference>
<dbReference type="InterPro" id="IPR011006">
    <property type="entry name" value="CheY-like_superfamily"/>
</dbReference>
<accession>A0A2S4JS75</accession>
<dbReference type="Gene3D" id="3.40.50.2300">
    <property type="match status" value="1"/>
</dbReference>
<organism evidence="11 12">
    <name type="scientific">Alkalispirochaeta sphaeroplastigenens</name>
    <dbReference type="NCBI Taxonomy" id="1187066"/>
    <lineage>
        <taxon>Bacteria</taxon>
        <taxon>Pseudomonadati</taxon>
        <taxon>Spirochaetota</taxon>
        <taxon>Spirochaetia</taxon>
        <taxon>Spirochaetales</taxon>
        <taxon>Spirochaetaceae</taxon>
        <taxon>Alkalispirochaeta</taxon>
    </lineage>
</organism>
<dbReference type="PROSITE" id="PS50122">
    <property type="entry name" value="CHEB"/>
    <property type="match status" value="1"/>
</dbReference>
<dbReference type="GO" id="GO:0005737">
    <property type="term" value="C:cytoplasm"/>
    <property type="evidence" value="ECO:0007669"/>
    <property type="project" value="UniProtKB-SubCell"/>
</dbReference>
<evidence type="ECO:0000256" key="8">
    <source>
        <dbReference type="SAM" id="MobiDB-lite"/>
    </source>
</evidence>
<feature type="compositionally biased region" description="Basic and acidic residues" evidence="8">
    <location>
        <begin position="122"/>
        <end position="148"/>
    </location>
</feature>
<evidence type="ECO:0000256" key="5">
    <source>
        <dbReference type="HAMAP-Rule" id="MF_00099"/>
    </source>
</evidence>
<comment type="PTM">
    <text evidence="5">Phosphorylated by CheA. Phosphorylation of the N-terminal regulatory domain activates the methylesterase activity.</text>
</comment>
<keyword evidence="2 5" id="KW-0145">Chemotaxis</keyword>
<evidence type="ECO:0000256" key="7">
    <source>
        <dbReference type="PROSITE-ProRule" id="PRU00169"/>
    </source>
</evidence>
<evidence type="ECO:0000256" key="6">
    <source>
        <dbReference type="PROSITE-ProRule" id="PRU00050"/>
    </source>
</evidence>
<protein>
    <recommendedName>
        <fullName evidence="5">Protein-glutamate methylesterase/protein-glutamine glutaminase</fullName>
        <ecNumber evidence="5">3.1.1.61</ecNumber>
        <ecNumber evidence="5">3.5.1.44</ecNumber>
    </recommendedName>
</protein>
<comment type="subcellular location">
    <subcellularLocation>
        <location evidence="5">Cytoplasm</location>
    </subcellularLocation>
</comment>